<dbReference type="Proteomes" id="UP001148629">
    <property type="component" value="Unassembled WGS sequence"/>
</dbReference>
<accession>A0ACC1SJR9</accession>
<reference evidence="1" key="1">
    <citation type="submission" date="2022-08" db="EMBL/GenBank/DDBJ databases">
        <title>Genome Sequence of Fusarium decemcellulare.</title>
        <authorList>
            <person name="Buettner E."/>
        </authorList>
    </citation>
    <scope>NUCLEOTIDE SEQUENCE</scope>
    <source>
        <strain evidence="1">Babe19</strain>
    </source>
</reference>
<dbReference type="EMBL" id="JANRMS010000366">
    <property type="protein sequence ID" value="KAJ3541187.1"/>
    <property type="molecule type" value="Genomic_DNA"/>
</dbReference>
<comment type="caution">
    <text evidence="1">The sequence shown here is derived from an EMBL/GenBank/DDBJ whole genome shotgun (WGS) entry which is preliminary data.</text>
</comment>
<gene>
    <name evidence="1" type="ORF">NM208_g4726</name>
</gene>
<proteinExistence type="predicted"/>
<evidence type="ECO:0000313" key="2">
    <source>
        <dbReference type="Proteomes" id="UP001148629"/>
    </source>
</evidence>
<evidence type="ECO:0000313" key="1">
    <source>
        <dbReference type="EMBL" id="KAJ3541187.1"/>
    </source>
</evidence>
<organism evidence="1 2">
    <name type="scientific">Fusarium decemcellulare</name>
    <dbReference type="NCBI Taxonomy" id="57161"/>
    <lineage>
        <taxon>Eukaryota</taxon>
        <taxon>Fungi</taxon>
        <taxon>Dikarya</taxon>
        <taxon>Ascomycota</taxon>
        <taxon>Pezizomycotina</taxon>
        <taxon>Sordariomycetes</taxon>
        <taxon>Hypocreomycetidae</taxon>
        <taxon>Hypocreales</taxon>
        <taxon>Nectriaceae</taxon>
        <taxon>Fusarium</taxon>
        <taxon>Fusarium decemcellulare species complex</taxon>
    </lineage>
</organism>
<protein>
    <submittedName>
        <fullName evidence="1">Uncharacterized protein</fullName>
    </submittedName>
</protein>
<keyword evidence="2" id="KW-1185">Reference proteome</keyword>
<name>A0ACC1SJR9_9HYPO</name>
<sequence length="227" mass="25390">MFDPQFTEKPVSIAFLRELSQLTPDAAELFRRSKDAAERRGIIPILARDAVIDRLDPLDFELAKDSFYDMASRANQSGEASASNLTGKAQITCVYNPLLAVALKPFVTQLSYCDVSRASINQQYLTKHPDNDVQDDSWTRLRGATDHELINRSSANPLRSQPIAISVEIKSSGGSTHEAWTRLYIWATSYLERLRALMPSRTFIDRKGVGIVLCLVGLMGDSGRYYL</sequence>